<keyword evidence="2" id="KW-1185">Reference proteome</keyword>
<organism evidence="1 2">
    <name type="scientific">Ancylostoma ceylanicum</name>
    <dbReference type="NCBI Taxonomy" id="53326"/>
    <lineage>
        <taxon>Eukaryota</taxon>
        <taxon>Metazoa</taxon>
        <taxon>Ecdysozoa</taxon>
        <taxon>Nematoda</taxon>
        <taxon>Chromadorea</taxon>
        <taxon>Rhabditida</taxon>
        <taxon>Rhabditina</taxon>
        <taxon>Rhabditomorpha</taxon>
        <taxon>Strongyloidea</taxon>
        <taxon>Ancylostomatidae</taxon>
        <taxon>Ancylostomatinae</taxon>
        <taxon>Ancylostoma</taxon>
    </lineage>
</organism>
<evidence type="ECO:0000313" key="2">
    <source>
        <dbReference type="Proteomes" id="UP000054495"/>
    </source>
</evidence>
<accession>A0A0D6M0R3</accession>
<dbReference type="Proteomes" id="UP000054495">
    <property type="component" value="Unassembled WGS sequence"/>
</dbReference>
<reference evidence="1 2" key="1">
    <citation type="submission" date="2013-05" db="EMBL/GenBank/DDBJ databases">
        <title>Draft genome of the parasitic nematode Anyclostoma ceylanicum.</title>
        <authorList>
            <person name="Mitreva M."/>
        </authorList>
    </citation>
    <scope>NUCLEOTIDE SEQUENCE [LARGE SCALE GENOMIC DNA]</scope>
</reference>
<dbReference type="AlphaFoldDB" id="A0A0D6M0R3"/>
<sequence length="72" mass="7915">MYCTLCKQLGGEASLPVVYQLSKDMIFAAGRVAIHYVETTNPKDNFTFKCHRSAEVVNGYQEIFGVLASGVP</sequence>
<name>A0A0D6M0R3_9BILA</name>
<proteinExistence type="predicted"/>
<dbReference type="EMBL" id="KE124882">
    <property type="protein sequence ID" value="EPB75931.1"/>
    <property type="molecule type" value="Genomic_DNA"/>
</dbReference>
<protein>
    <submittedName>
        <fullName evidence="1">Uncharacterized protein</fullName>
    </submittedName>
</protein>
<evidence type="ECO:0000313" key="1">
    <source>
        <dbReference type="EMBL" id="EPB75931.1"/>
    </source>
</evidence>
<gene>
    <name evidence="1" type="ORF">ANCCEY_04992</name>
</gene>